<feature type="transmembrane region" description="Helical" evidence="10">
    <location>
        <begin position="2581"/>
        <end position="2599"/>
    </location>
</feature>
<dbReference type="InterPro" id="IPR022409">
    <property type="entry name" value="PKD/Chitinase_dom"/>
</dbReference>
<dbReference type="CDD" id="cd00146">
    <property type="entry name" value="PKD"/>
    <property type="match status" value="2"/>
</dbReference>
<keyword evidence="5 10" id="KW-1133">Transmembrane helix</keyword>
<dbReference type="InterPro" id="IPR002859">
    <property type="entry name" value="PKD/REJ-like"/>
</dbReference>
<dbReference type="Pfam" id="PF02010">
    <property type="entry name" value="REJ"/>
    <property type="match status" value="1"/>
</dbReference>
<feature type="region of interest" description="Disordered" evidence="9">
    <location>
        <begin position="2514"/>
        <end position="2533"/>
    </location>
</feature>
<dbReference type="Gene3D" id="2.60.40.10">
    <property type="entry name" value="Immunoglobulins"/>
    <property type="match status" value="5"/>
</dbReference>
<dbReference type="InterPro" id="IPR016187">
    <property type="entry name" value="CTDL_fold"/>
</dbReference>
<dbReference type="SMART" id="SM00308">
    <property type="entry name" value="LH2"/>
    <property type="match status" value="1"/>
</dbReference>
<feature type="transmembrane region" description="Helical" evidence="10">
    <location>
        <begin position="2236"/>
        <end position="2258"/>
    </location>
</feature>
<dbReference type="PROSITE" id="PS50041">
    <property type="entry name" value="C_TYPE_LECTIN_2"/>
    <property type="match status" value="1"/>
</dbReference>
<evidence type="ECO:0000256" key="6">
    <source>
        <dbReference type="ARBA" id="ARBA00023136"/>
    </source>
</evidence>
<feature type="region of interest" description="Disordered" evidence="9">
    <location>
        <begin position="3291"/>
        <end position="3387"/>
    </location>
</feature>
<dbReference type="PROSITE" id="PS51111">
    <property type="entry name" value="REJ"/>
    <property type="match status" value="1"/>
</dbReference>
<dbReference type="InterPro" id="IPR016186">
    <property type="entry name" value="C-type_lectin-like/link_sf"/>
</dbReference>
<feature type="domain" description="REJ" evidence="16">
    <location>
        <begin position="1110"/>
        <end position="1723"/>
    </location>
</feature>
<feature type="transmembrane region" description="Helical" evidence="10">
    <location>
        <begin position="1989"/>
        <end position="2009"/>
    </location>
</feature>
<dbReference type="Gene3D" id="2.60.60.20">
    <property type="entry name" value="PLAT/LH2 domain"/>
    <property type="match status" value="1"/>
</dbReference>
<evidence type="ECO:0000256" key="8">
    <source>
        <dbReference type="PROSITE-ProRule" id="PRU00152"/>
    </source>
</evidence>
<dbReference type="InterPro" id="IPR000601">
    <property type="entry name" value="PKD_dom"/>
</dbReference>
<feature type="domain" description="PKD" evidence="13">
    <location>
        <begin position="878"/>
        <end position="933"/>
    </location>
</feature>
<feature type="signal peptide" evidence="11">
    <location>
        <begin position="1"/>
        <end position="22"/>
    </location>
</feature>
<feature type="region of interest" description="Disordered" evidence="9">
    <location>
        <begin position="3119"/>
        <end position="3142"/>
    </location>
</feature>
<feature type="transmembrane region" description="Helical" evidence="10">
    <location>
        <begin position="2965"/>
        <end position="2984"/>
    </location>
</feature>
<dbReference type="PROSITE" id="PS50093">
    <property type="entry name" value="PKD"/>
    <property type="match status" value="4"/>
</dbReference>
<feature type="transmembrane region" description="Helical" evidence="10">
    <location>
        <begin position="2838"/>
        <end position="2858"/>
    </location>
</feature>
<evidence type="ECO:0000259" key="16">
    <source>
        <dbReference type="PROSITE" id="PS51111"/>
    </source>
</evidence>
<dbReference type="InterPro" id="IPR013122">
    <property type="entry name" value="PKD1_2_channel"/>
</dbReference>
<feature type="region of interest" description="Disordered" evidence="9">
    <location>
        <begin position="1676"/>
        <end position="1699"/>
    </location>
</feature>
<comment type="caution">
    <text evidence="8">Lacks conserved residue(s) required for the propagation of feature annotation.</text>
</comment>
<gene>
    <name evidence="17" type="ORF">UPYG_G00136680</name>
</gene>
<dbReference type="SMART" id="SM00089">
    <property type="entry name" value="PKD"/>
    <property type="match status" value="5"/>
</dbReference>
<dbReference type="InterPro" id="IPR013783">
    <property type="entry name" value="Ig-like_fold"/>
</dbReference>
<feature type="domain" description="PLAT" evidence="14">
    <location>
        <begin position="2032"/>
        <end position="2146"/>
    </location>
</feature>
<feature type="chain" id="PRO_5044787688" evidence="11">
    <location>
        <begin position="23"/>
        <end position="3387"/>
    </location>
</feature>
<feature type="domain" description="C-type lectin" evidence="12">
    <location>
        <begin position="37"/>
        <end position="147"/>
    </location>
</feature>
<evidence type="ECO:0000313" key="18">
    <source>
        <dbReference type="Proteomes" id="UP001557470"/>
    </source>
</evidence>
<evidence type="ECO:0000256" key="7">
    <source>
        <dbReference type="ARBA" id="ARBA00023157"/>
    </source>
</evidence>
<protein>
    <submittedName>
        <fullName evidence="17">Uncharacterized protein</fullName>
    </submittedName>
</protein>
<dbReference type="Pfam" id="PF00801">
    <property type="entry name" value="PKD"/>
    <property type="match status" value="4"/>
</dbReference>
<dbReference type="SUPFAM" id="SSF56436">
    <property type="entry name" value="C-type lectin-like"/>
    <property type="match status" value="1"/>
</dbReference>
<dbReference type="InterPro" id="IPR001304">
    <property type="entry name" value="C-type_lectin-like"/>
</dbReference>
<feature type="region of interest" description="Disordered" evidence="9">
    <location>
        <begin position="2443"/>
        <end position="2479"/>
    </location>
</feature>
<dbReference type="SMART" id="SM00303">
    <property type="entry name" value="GPS"/>
    <property type="match status" value="1"/>
</dbReference>
<keyword evidence="18" id="KW-1185">Reference proteome</keyword>
<evidence type="ECO:0000256" key="5">
    <source>
        <dbReference type="ARBA" id="ARBA00022989"/>
    </source>
</evidence>
<feature type="domain" description="PKD" evidence="13">
    <location>
        <begin position="691"/>
        <end position="770"/>
    </location>
</feature>
<dbReference type="InterPro" id="IPR057244">
    <property type="entry name" value="GAIN_B"/>
</dbReference>
<accession>A0ABD0WUD0</accession>
<dbReference type="PANTHER" id="PTHR46730:SF2">
    <property type="entry name" value="POLYCYSTIN-1 ISOFORM X1"/>
    <property type="match status" value="1"/>
</dbReference>
<keyword evidence="7" id="KW-1015">Disulfide bond</keyword>
<feature type="transmembrane region" description="Helical" evidence="10">
    <location>
        <begin position="3024"/>
        <end position="3046"/>
    </location>
</feature>
<dbReference type="InterPro" id="IPR035986">
    <property type="entry name" value="PKD_dom_sf"/>
</dbReference>
<keyword evidence="3 10" id="KW-0812">Transmembrane</keyword>
<dbReference type="Proteomes" id="UP001557470">
    <property type="component" value="Unassembled WGS sequence"/>
</dbReference>
<dbReference type="Pfam" id="PF08016">
    <property type="entry name" value="PKD_channel"/>
    <property type="match status" value="1"/>
</dbReference>
<evidence type="ECO:0000259" key="13">
    <source>
        <dbReference type="PROSITE" id="PS50093"/>
    </source>
</evidence>
<feature type="domain" description="GAIN-B" evidence="15">
    <location>
        <begin position="1835"/>
        <end position="1976"/>
    </location>
</feature>
<dbReference type="PROSITE" id="PS50095">
    <property type="entry name" value="PLAT"/>
    <property type="match status" value="1"/>
</dbReference>
<keyword evidence="11" id="KW-0732">Signal</keyword>
<keyword evidence="6 10" id="KW-0472">Membrane</keyword>
<dbReference type="Gene3D" id="3.10.100.10">
    <property type="entry name" value="Mannose-Binding Protein A, subunit A"/>
    <property type="match status" value="1"/>
</dbReference>
<dbReference type="FunFam" id="2.60.60.20:FF:000012">
    <property type="entry name" value="polycystin-1 isoform X2"/>
    <property type="match status" value="1"/>
</dbReference>
<dbReference type="InterPro" id="IPR000203">
    <property type="entry name" value="GPS"/>
</dbReference>
<evidence type="ECO:0000256" key="4">
    <source>
        <dbReference type="ARBA" id="ARBA00022737"/>
    </source>
</evidence>
<sequence length="3387" mass="370755">MTDTGRLALAWYLWLAVSFTAGVDETPCPRGAQVHLDSLQCYWLSSSAKSWLEAKRVCGEVKGGDLATIRSSETQAFIHISFPLTFTEWVWVRSGMAQGPGGDDGVETESHHGWEGEGQGECTQMALGSPGQRRNTACDGHYLFLCEKNLTVSLPSLDSYLIGVPLMSGVYGRAELHVLPTVPDTDQQRVEMLMFPGLWFSHAGLVVSVELVSQPREEFTQVRVQVLRPYCSPQHHLVPPGCSSLLNPFSCCSTTPLCNTTGGCSSGQYWCHLLEACVSASSPCSPYNHSPSTGGPSYLLPPRYSDSPPFYHLVADIPLVVSPSTEPTHLSITLTKRTVTVYPDDILAVQYTGLPGTFLQCRDNISSLLSPWRQSYISLPGAEWGGWREGGFSLVDGGHWVDGQLCDLRVLYVDTLHQHNFIPSTDQRDLSGSTLITTISPPIRVTHESSILAPAQRHLSGLCVIHPQLDADNQIHLLVNSTTLIVVKILSGEGATSSWLAPVLQTGVPFLPSCPRALADSWPGCERDSPDSWFSHVSVVLPSVGLHLLNVSAVNEVTEQTICVKVCVHEPVTGLSVEPHGHLRMLVDIPQVFTAKVERGSSLKYTWVIDGLDAYSYEGNTYTVVFKKPAEYKLKVKVANPVSMQSLVFALTADTLTPLTDPEFISNVEVIAVDTQQLYTFRVKSDVSLGITFSWSFGDGSAQVNHTFPALSKSQDRPIERGVRQVYVQDSVSHAYLQPDDYTLTVEVYNQYDSIQQALSVKVRLPLTHLLISTSPPVSFVYQSVLLEAFSQPFPNGVLYTWDFGDGSEQVQGFSSQVAHVVRKSGVFNITVSANNSLSSLAAWVAMEVVEKISGLQLICIGSGELKSVMEIKGKVASGSGIRWDWDFGDGSESNNTKDSSVSHVYKAPGIYTVRVNVSNKLSQGSQSIHVEIYSLAISGILPSDCSESKKAIQLQALLKGNVSLLMFQWTFGDGSPMSIQKGRSTVTHTYSNPGIYKVNVSVVSKVASVFYDANTCIEALITKLSIQPSQNAVAVGEEVCFQADTDPKTQPTGYQFLWFDRTSNSSPIRGLAHHCFLFKEEGIHVVEATASNLVSQRIGIVTVSVLKPNALEVGQYILIFTVSFQGSPLHLNRATRIHVIHSSLVPIISGGSHRLVSSHSDLILDGSESYDPDGDQEDDGELKFLWDFITEDTTEVLSQDHVEGYNSRRCMVPSRELQPDRVYLFRLTVHKEGRRPVCTTQSVTVLDVAVLPVSVKCVSCSTLSSFRVSYSRPILLSGHCDQCGGHVEYKWSAKDQNGLTLDLNEVMISSQGLSPDLVVRPGSLLEGCNYTFKLNVSHIAGGHWGSATLTLQPNSPPHRGVCTLTPGSGENIRLLETVVTYNCSGWMDEDSEASQLIYIFQVSPSCTDQGQACPVFTLYRGTQSTFGSLVPLGETGPENGMSTIIVILQIDDSLGSRVTVLNRTLTVLRPLDGGSEWLRNRSKMELWALLQQGNRQPLISFCLALSSQLNQVHPTVSEQDLRDRREIRGNVTQALASLSVFSLVEAAQISSALAQSTAVPNEVVCEGCQEILLESMGRMIRVMEEQTEPPDDTAIDMGKNILHVVGSVLAAVSEKNFTSSGSQMYFNVVETTASALDNVGALMRSLMRWRTPSKKTLALSAPQISAVGHYGNPSELLCTPDPSANSRQSNQTDELQLSDPPCQFLIPPSLRVQLQHQVGGSDMVQIVLGLEAGSEFLSEADPPISTSLAAMEFTTPQGQPIPITNLDTDRSIRVTLTNRYTVEKLGNWSLASGGSVDWSGGMGKGRAPGINFTLPANGWMNFTVKAVKHIHDNAGLYISLNFSLLPGVPQVASGHVRITVATQLGPPASHNSIVQELNLSLSTQSAFENTIFLSPLMNSTRQSLQVNLTSTLSGAPVQATVCVFSSLCQYFNLKERRWSSEGLQPLDGSTLHSANCLTQHLTMFGASLFVHPDALVLLPPAGGPVRNVVVGVVCAVLVLIHLLLGLIANKLDHLEQLRQHHIPLCGHPGRYSYRVLVKTGWGRGAGTTANVGISLHGVTKSGSRHLQREGAFQRNGLDLFHLETDWKLGEVWKIRLWHDNTGLDPSWYVKHVVVWDPQTDHLFYFLVEDWLSVDNDKTEAGGTVEKDVLASCPEELSQFRRVLVSQLVFGMQERHLWLSVWECPAHSCFTRGQRVTVCALLLHLFLAAAAMWYGAVGTDGQRGPVSARLLVTSETVVTGMVVAIMVFPLQCLVCLVFRKTRRQVAVDLSERPSPVCQSVEIEVNLGQSDLSCSSFLSMPEEPDWSGLDRDTPSSLMGNQLFDAALWNATNLAERMDGDDITPWPSCDSLTDNQGPAWEITSDPLASSLGPAHLLKRKKALMKLCLASTSCSHAPLSPSNSPRISSAPLALSKFLSDLPPESIHRLPASALTLTEEDFLKSVSADTEDINHPSTPDSGRYSPRTSSLSPIQSQGSSCSGWSELSVDKILYGTEKPPSSPTSLYGTRRTSSFSVDSITSTSIPSPSPDSVDSTTRIGVARGKPSWLLPPWMLRIIYPLVVLVLGACLAAIGLYGSYFSSSVVLMWLISALSAFLTSALLLEPLKVCLQALLYAVVFRTVDPEVNDRLGQDAVVSREGGKHGGKVRPPCGFGLLQAKEEARKLRALRSLMKHCLCQMLFLLLVTMMNYQDSVVQDIEGRLLRSAVKHALSSDLKTNTGWEGAWQWMDNILVPHLHQSPALHLVGLPRIRCIFTPGQERVLPLGNSSLATRKLLSSLLSARWTAAQLVMLSIDFTQYHRETGVFVCVSVLLQRSHTLTLLSSLSIYPLVIPPSSSGPDLQIALMVLLLLSALFFLGAELWAMVTERAQYVRRGWHWFQLILALLSLATATLRFRFLFLASSCLSQHQSRPDSFIEFHSAALLARKSTQISAVLLTLLFLKMVGTLRFVRRWVVFGRVLQQARREMAAVAILLVLLTLLFTHTGHMLFSRSVDGFVSMRQAVGSVLSMFRGRLVLQRLSRAHPVLGPLYALSLLGLGGWLLARFSGAVLLRTYRFVHDEMYLTSMEPQDYEMVEFFVKRLKLWMGLTKAKEFRHTVKFEGLVAPPSRSSRASRASILSSSISSSRSSYLSSPGPRSSTTSLQSDDSGVSDVAAFDIQPYLERLLPCVEALLSRFDRINQLTTDIYGLEKRLVEVQSSRVRRTRQGHGERGTGVVGAEGENIMRVAHSRISLPSASLTFNSVTSPAWPTSTQSSLRRISSSFSESAVHQLHPLLLRDTYLLEASKPTIMCFGLGMGKGPSGDPEARQLPRRRAWHSGSSQSTNATHRPVQAFTGGGSEVSIKARPWSREGECRPASGGLPVKRSAWISEGPEKDETEKESDRLSNEPNTVLI</sequence>
<dbReference type="InterPro" id="IPR036392">
    <property type="entry name" value="PLAT/LH2_dom_sf"/>
</dbReference>
<feature type="compositionally biased region" description="Polar residues" evidence="9">
    <location>
        <begin position="1683"/>
        <end position="1696"/>
    </location>
</feature>
<keyword evidence="4" id="KW-0677">Repeat</keyword>
<dbReference type="InterPro" id="IPR001024">
    <property type="entry name" value="PLAT/LH2_dom"/>
</dbReference>
<dbReference type="InterPro" id="IPR014010">
    <property type="entry name" value="REJ_dom"/>
</dbReference>
<feature type="transmembrane region" description="Helical" evidence="10">
    <location>
        <begin position="2801"/>
        <end position="2826"/>
    </location>
</feature>
<feature type="compositionally biased region" description="Low complexity" evidence="9">
    <location>
        <begin position="2465"/>
        <end position="2479"/>
    </location>
</feature>
<feature type="transmembrane region" description="Helical" evidence="10">
    <location>
        <begin position="2553"/>
        <end position="2575"/>
    </location>
</feature>
<evidence type="ECO:0000256" key="3">
    <source>
        <dbReference type="ARBA" id="ARBA00022692"/>
    </source>
</evidence>
<feature type="compositionally biased region" description="Low complexity" evidence="9">
    <location>
        <begin position="3119"/>
        <end position="3133"/>
    </location>
</feature>
<reference evidence="17 18" key="1">
    <citation type="submission" date="2024-06" db="EMBL/GenBank/DDBJ databases">
        <authorList>
            <person name="Pan Q."/>
            <person name="Wen M."/>
            <person name="Jouanno E."/>
            <person name="Zahm M."/>
            <person name="Klopp C."/>
            <person name="Cabau C."/>
            <person name="Louis A."/>
            <person name="Berthelot C."/>
            <person name="Parey E."/>
            <person name="Roest Crollius H."/>
            <person name="Montfort J."/>
            <person name="Robinson-Rechavi M."/>
            <person name="Bouchez O."/>
            <person name="Lampietro C."/>
            <person name="Lopez Roques C."/>
            <person name="Donnadieu C."/>
            <person name="Postlethwait J."/>
            <person name="Bobe J."/>
            <person name="Verreycken H."/>
            <person name="Guiguen Y."/>
        </authorList>
    </citation>
    <scope>NUCLEOTIDE SEQUENCE [LARGE SCALE GENOMIC DNA]</scope>
    <source>
        <strain evidence="17">Up_M1</strain>
        <tissue evidence="17">Testis</tissue>
    </source>
</reference>
<comment type="subcellular location">
    <subcellularLocation>
        <location evidence="1">Membrane</location>
        <topology evidence="1">Multi-pass membrane protein</topology>
    </subcellularLocation>
</comment>
<evidence type="ECO:0000259" key="15">
    <source>
        <dbReference type="PROSITE" id="PS50221"/>
    </source>
</evidence>
<feature type="domain" description="PKD" evidence="13">
    <location>
        <begin position="968"/>
        <end position="1025"/>
    </location>
</feature>
<name>A0ABD0WUD0_UMBPY</name>
<evidence type="ECO:0000259" key="12">
    <source>
        <dbReference type="PROSITE" id="PS50041"/>
    </source>
</evidence>
<evidence type="ECO:0000256" key="1">
    <source>
        <dbReference type="ARBA" id="ARBA00004141"/>
    </source>
</evidence>
<evidence type="ECO:0000256" key="2">
    <source>
        <dbReference type="ARBA" id="ARBA00007200"/>
    </source>
</evidence>
<comment type="similarity">
    <text evidence="2">Belongs to the polycystin family.</text>
</comment>
<dbReference type="EMBL" id="JAGEUA010000004">
    <property type="protein sequence ID" value="KAL0984070.1"/>
    <property type="molecule type" value="Genomic_DNA"/>
</dbReference>
<dbReference type="GO" id="GO:0005929">
    <property type="term" value="C:cilium"/>
    <property type="evidence" value="ECO:0007669"/>
    <property type="project" value="UniProtKB-ARBA"/>
</dbReference>
<feature type="domain" description="PKD" evidence="13">
    <location>
        <begin position="795"/>
        <end position="856"/>
    </location>
</feature>
<dbReference type="Pfam" id="PF00059">
    <property type="entry name" value="Lectin_C"/>
    <property type="match status" value="1"/>
</dbReference>
<dbReference type="GO" id="GO:0016020">
    <property type="term" value="C:membrane"/>
    <property type="evidence" value="ECO:0007669"/>
    <property type="project" value="UniProtKB-SubCell"/>
</dbReference>
<organism evidence="17 18">
    <name type="scientific">Umbra pygmaea</name>
    <name type="common">Eastern mudminnow</name>
    <dbReference type="NCBI Taxonomy" id="75934"/>
    <lineage>
        <taxon>Eukaryota</taxon>
        <taxon>Metazoa</taxon>
        <taxon>Chordata</taxon>
        <taxon>Craniata</taxon>
        <taxon>Vertebrata</taxon>
        <taxon>Euteleostomi</taxon>
        <taxon>Actinopterygii</taxon>
        <taxon>Neopterygii</taxon>
        <taxon>Teleostei</taxon>
        <taxon>Protacanthopterygii</taxon>
        <taxon>Esociformes</taxon>
        <taxon>Umbridae</taxon>
        <taxon>Umbra</taxon>
    </lineage>
</organism>
<dbReference type="InterPro" id="IPR000434">
    <property type="entry name" value="PC1"/>
</dbReference>
<evidence type="ECO:0000259" key="14">
    <source>
        <dbReference type="PROSITE" id="PS50095"/>
    </source>
</evidence>
<dbReference type="PRINTS" id="PR00500">
    <property type="entry name" value="POLYCYSTIN1"/>
</dbReference>
<dbReference type="PROSITE" id="PS50221">
    <property type="entry name" value="GAIN_B"/>
    <property type="match status" value="1"/>
</dbReference>
<dbReference type="Pfam" id="PF01477">
    <property type="entry name" value="PLAT"/>
    <property type="match status" value="1"/>
</dbReference>
<evidence type="ECO:0000256" key="11">
    <source>
        <dbReference type="SAM" id="SignalP"/>
    </source>
</evidence>
<dbReference type="SUPFAM" id="SSF49299">
    <property type="entry name" value="PKD domain"/>
    <property type="match status" value="4"/>
</dbReference>
<evidence type="ECO:0000313" key="17">
    <source>
        <dbReference type="EMBL" id="KAL0984070.1"/>
    </source>
</evidence>
<dbReference type="SUPFAM" id="SSF49723">
    <property type="entry name" value="Lipase/lipooxygenase domain (PLAT/LH2 domain)"/>
    <property type="match status" value="1"/>
</dbReference>
<feature type="transmembrane region" description="Helical" evidence="10">
    <location>
        <begin position="2926"/>
        <end position="2945"/>
    </location>
</feature>
<feature type="transmembrane region" description="Helical" evidence="10">
    <location>
        <begin position="2870"/>
        <end position="2888"/>
    </location>
</feature>
<dbReference type="PANTHER" id="PTHR46730">
    <property type="entry name" value="POLYCYSTIN-1"/>
    <property type="match status" value="1"/>
</dbReference>
<dbReference type="CDD" id="cd00037">
    <property type="entry name" value="CLECT"/>
    <property type="match status" value="1"/>
</dbReference>
<evidence type="ECO:0000256" key="10">
    <source>
        <dbReference type="SAM" id="Phobius"/>
    </source>
</evidence>
<feature type="compositionally biased region" description="Basic and acidic residues" evidence="9">
    <location>
        <begin position="3365"/>
        <end position="3379"/>
    </location>
</feature>
<feature type="transmembrane region" description="Helical" evidence="10">
    <location>
        <begin position="2196"/>
        <end position="2216"/>
    </location>
</feature>
<comment type="caution">
    <text evidence="17">The sequence shown here is derived from an EMBL/GenBank/DDBJ whole genome shotgun (WGS) entry which is preliminary data.</text>
</comment>
<feature type="compositionally biased region" description="Polar residues" evidence="9">
    <location>
        <begin position="3311"/>
        <end position="3320"/>
    </location>
</feature>
<proteinExistence type="inferred from homology"/>
<evidence type="ECO:0000256" key="9">
    <source>
        <dbReference type="SAM" id="MobiDB-lite"/>
    </source>
</evidence>